<keyword evidence="4 14" id="KW-0378">Hydrolase</keyword>
<keyword evidence="3" id="KW-0227">DNA damage</keyword>
<dbReference type="GO" id="GO:0005524">
    <property type="term" value="F:ATP binding"/>
    <property type="evidence" value="ECO:0007669"/>
    <property type="project" value="UniProtKB-UniRule"/>
</dbReference>
<evidence type="ECO:0000256" key="5">
    <source>
        <dbReference type="ARBA" id="ARBA00022806"/>
    </source>
</evidence>
<dbReference type="GO" id="GO:0005829">
    <property type="term" value="C:cytosol"/>
    <property type="evidence" value="ECO:0007669"/>
    <property type="project" value="TreeGrafter"/>
</dbReference>
<evidence type="ECO:0000256" key="7">
    <source>
        <dbReference type="ARBA" id="ARBA00022840"/>
    </source>
</evidence>
<dbReference type="SUPFAM" id="SSF52540">
    <property type="entry name" value="P-loop containing nucleoside triphosphate hydrolases"/>
    <property type="match status" value="1"/>
</dbReference>
<dbReference type="PROSITE" id="PS51217">
    <property type="entry name" value="UVRD_HELICASE_CTER"/>
    <property type="match status" value="1"/>
</dbReference>
<dbReference type="Pfam" id="PF12705">
    <property type="entry name" value="PDDEXK_1"/>
    <property type="match status" value="1"/>
</dbReference>
<dbReference type="GO" id="GO:0003677">
    <property type="term" value="F:DNA binding"/>
    <property type="evidence" value="ECO:0007669"/>
    <property type="project" value="UniProtKB-KW"/>
</dbReference>
<keyword evidence="8" id="KW-0238">DNA-binding</keyword>
<evidence type="ECO:0000259" key="16">
    <source>
        <dbReference type="PROSITE" id="PS51217"/>
    </source>
</evidence>
<dbReference type="GO" id="GO:0004527">
    <property type="term" value="F:exonuclease activity"/>
    <property type="evidence" value="ECO:0007669"/>
    <property type="project" value="UniProtKB-KW"/>
</dbReference>
<protein>
    <recommendedName>
        <fullName evidence="12">DNA 3'-5' helicase</fullName>
        <ecNumber evidence="12">5.6.2.4</ecNumber>
    </recommendedName>
</protein>
<evidence type="ECO:0000256" key="2">
    <source>
        <dbReference type="ARBA" id="ARBA00022741"/>
    </source>
</evidence>
<feature type="binding site" evidence="14">
    <location>
        <begin position="21"/>
        <end position="28"/>
    </location>
    <ligand>
        <name>ATP</name>
        <dbReference type="ChEBI" id="CHEBI:30616"/>
    </ligand>
</feature>
<keyword evidence="7 14" id="KW-0067">ATP-binding</keyword>
<evidence type="ECO:0000256" key="4">
    <source>
        <dbReference type="ARBA" id="ARBA00022801"/>
    </source>
</evidence>
<dbReference type="PROSITE" id="PS51198">
    <property type="entry name" value="UVRD_HELICASE_ATP_BIND"/>
    <property type="match status" value="1"/>
</dbReference>
<comment type="catalytic activity">
    <reaction evidence="13">
        <text>ATP + H2O = ADP + phosphate + H(+)</text>
        <dbReference type="Rhea" id="RHEA:13065"/>
        <dbReference type="ChEBI" id="CHEBI:15377"/>
        <dbReference type="ChEBI" id="CHEBI:15378"/>
        <dbReference type="ChEBI" id="CHEBI:30616"/>
        <dbReference type="ChEBI" id="CHEBI:43474"/>
        <dbReference type="ChEBI" id="CHEBI:456216"/>
        <dbReference type="EC" id="5.6.2.4"/>
    </reaction>
</comment>
<sequence>MELNVGQRLALAIDMHLILDAGAGTGKTQSIVGRAIEHYLSIDQRATRLLPAGPRPNPLGAGALRIGLAEREDLTQWQGLLPSEVVVLTFTNRAAEEMRHRLWEELNRLRPGPTRDDGGVRRDSRITHEGLIDQLTAMLEDAPIGTIDSFLSRIVAPWRADLSERPTDEVVNDTDRHVLLGLALEGLWRLRSAGDAVAAGVSGERAPQLIAARDRLARRFGSRYTVRTVLSSLLSNRVFVDTVARRLESNGQVEPDDVRRLISGILEPVNPSFDNFLNEIHQACLSWVDHVRTHGNDLDVANALSGGTRFQTLVDLVDYGPPSTPWNRWLWLHALCVTTCTTASHHKAKVSAFSRGNLANSKEWPRGIGTWGSAKDANAKEDAKNLGEAITNLWNGVDGRSFRPLARTLFLLDDSPFPVPHMPATAGVLPHRIQSPFPHASPADSLTFGIEEEASHLQDMLLCHRSLLDILHELKVREGVHEFDDVSSLAADLLLARCPRIMRAHYPIEVVRALDALPDDSWSDEHILTALALMEGFARDPLESGLDPKETARLLDDLQIRYARLRDIRSRYRAFIIDEAQDNSAQQWRLLGRLWGQRSMPEGHPSPETPWEPTVCCVGDRKQSIYAFRQAQVSGFVDFGRALRFTNEHEFHSLPALTRAPELRRENAARDPRYGADGGFATASDLPESRSKAEGAWVRFDEVEKGNSNPVDAAARSQGHVELVVNYRTAGNLLHRMNDWWEDVFSPEHDIFPGDWYARPQSLIPSRSEGEEGRFEWLAPARIPGSGHPSTDLTTTLDPFSFGTSSEMENALIAARIRALIDGTKTRVDEIDQPTMEPLNPSEILILLPSRSNLDDLMSRLEAAGIPAIADKEGGLLLRPVIRPLLGLLEWMARPSSRHAAATVARSCLVGLDDEQMQTFLGGATVGENLILRLVEQLPTGSHRTLVERWLHHASNGTVATALHTTLDHSDLLLAHPRSSERSDAEEFLGLIESQSSEVGGDPILLADRISHLSDVAGRDIVSAGVSTADAVQVMTIHGAKGLQKRCVIVGGLFSEGQVTISHELRSRVIATPSIFSSNPRPWLTESSVESGVWTLAKTLQSAQVQAEARRLFYVACTRVKDLLILAGAPNDSEWTGNHISMKLRSLPMPTFGHMWFDALGWQPEEDGRHYIQPHVLPFAVHHHISELGSDSTTYSPLVRLSRIDEAARIAFEEIETTQSSQAPVRSRNLQISPHQLDAAATCPRRHWLSTRGGLSPEAIRLNMSSEHPDDTAAANVGLPPANVIGSIFHRLVEVGLANPGPNGNPSVPLPAQWIEPSPDRLGNSDVIASVLEELMPPDADPDAVTGLMRKMSNRIRAGPLGQLTSGEMWNGEVVEGLRTEWPFSLRYDFDVESTDDIWTPNGSQLLASINRFVFNSNGIADLVLCTKLEDGSGAIRAIDLKTTAAAHLHAGWNHPLLEADGDSRHPTEEDLLKQYRMQLALYTLALSQQERARENTPHGSRQVLPPAILSATTGRLIVMTEDEIAKALKDLDILLKGLAELALCGEDEDPPPRLSGDASHVCAKCPFSMGDIRLCAPEGEPLGLQSKDESA</sequence>
<dbReference type="InterPro" id="IPR014016">
    <property type="entry name" value="UvrD-like_ATP-bd"/>
</dbReference>
<dbReference type="PANTHER" id="PTHR11070">
    <property type="entry name" value="UVRD / RECB / PCRA DNA HELICASE FAMILY MEMBER"/>
    <property type="match status" value="1"/>
</dbReference>
<evidence type="ECO:0000259" key="15">
    <source>
        <dbReference type="PROSITE" id="PS51198"/>
    </source>
</evidence>
<evidence type="ECO:0000256" key="1">
    <source>
        <dbReference type="ARBA" id="ARBA00022722"/>
    </source>
</evidence>
<dbReference type="InterPro" id="IPR011604">
    <property type="entry name" value="PDDEXK-like_dom_sf"/>
</dbReference>
<keyword evidence="6" id="KW-0269">Exonuclease</keyword>
<dbReference type="GO" id="GO:0000725">
    <property type="term" value="P:recombinational repair"/>
    <property type="evidence" value="ECO:0007669"/>
    <property type="project" value="TreeGrafter"/>
</dbReference>
<evidence type="ECO:0000256" key="8">
    <source>
        <dbReference type="ARBA" id="ARBA00023125"/>
    </source>
</evidence>
<dbReference type="InterPro" id="IPR000212">
    <property type="entry name" value="DNA_helicase_UvrD/REP"/>
</dbReference>
<evidence type="ECO:0000256" key="3">
    <source>
        <dbReference type="ARBA" id="ARBA00022763"/>
    </source>
</evidence>
<dbReference type="Pfam" id="PF13361">
    <property type="entry name" value="UvrD_C"/>
    <property type="match status" value="1"/>
</dbReference>
<keyword evidence="1" id="KW-0540">Nuclease</keyword>
<dbReference type="EMBL" id="KF900366">
    <property type="protein sequence ID" value="AIE92475.1"/>
    <property type="molecule type" value="Genomic_DNA"/>
</dbReference>
<evidence type="ECO:0000256" key="9">
    <source>
        <dbReference type="ARBA" id="ARBA00023204"/>
    </source>
</evidence>
<keyword evidence="9" id="KW-0234">DNA repair</keyword>
<dbReference type="PANTHER" id="PTHR11070:SF2">
    <property type="entry name" value="ATP-DEPENDENT DNA HELICASE SRS2"/>
    <property type="match status" value="1"/>
</dbReference>
<evidence type="ECO:0000256" key="10">
    <source>
        <dbReference type="ARBA" id="ARBA00023235"/>
    </source>
</evidence>
<evidence type="ECO:0000256" key="14">
    <source>
        <dbReference type="PROSITE-ProRule" id="PRU00560"/>
    </source>
</evidence>
<keyword evidence="2 14" id="KW-0547">Nucleotide-binding</keyword>
<evidence type="ECO:0000256" key="12">
    <source>
        <dbReference type="ARBA" id="ARBA00034808"/>
    </source>
</evidence>
<dbReference type="Pfam" id="PF00580">
    <property type="entry name" value="UvrD-helicase"/>
    <property type="match status" value="2"/>
</dbReference>
<feature type="domain" description="UvrD-like helicase C-terminal" evidence="16">
    <location>
        <begin position="758"/>
        <end position="1042"/>
    </location>
</feature>
<feature type="domain" description="UvrD-like helicase ATP-binding" evidence="15">
    <location>
        <begin position="1"/>
        <end position="661"/>
    </location>
</feature>
<evidence type="ECO:0000313" key="17">
    <source>
        <dbReference type="EMBL" id="AIE92475.1"/>
    </source>
</evidence>
<dbReference type="Gene3D" id="3.90.320.10">
    <property type="match status" value="1"/>
</dbReference>
<keyword evidence="5 14" id="KW-0347">Helicase</keyword>
<dbReference type="Gene3D" id="3.40.50.300">
    <property type="entry name" value="P-loop containing nucleotide triphosphate hydrolases"/>
    <property type="match status" value="4"/>
</dbReference>
<dbReference type="InterPro" id="IPR027417">
    <property type="entry name" value="P-loop_NTPase"/>
</dbReference>
<comment type="catalytic activity">
    <reaction evidence="11">
        <text>Couples ATP hydrolysis with the unwinding of duplex DNA by translocating in the 3'-5' direction.</text>
        <dbReference type="EC" id="5.6.2.4"/>
    </reaction>
</comment>
<evidence type="ECO:0000256" key="6">
    <source>
        <dbReference type="ARBA" id="ARBA00022839"/>
    </source>
</evidence>
<proteinExistence type="predicted"/>
<evidence type="ECO:0000256" key="11">
    <source>
        <dbReference type="ARBA" id="ARBA00034617"/>
    </source>
</evidence>
<dbReference type="EC" id="5.6.2.4" evidence="12"/>
<name>A0A075FLS5_9EURY</name>
<evidence type="ECO:0000256" key="13">
    <source>
        <dbReference type="ARBA" id="ARBA00048988"/>
    </source>
</evidence>
<keyword evidence="10" id="KW-0413">Isomerase</keyword>
<dbReference type="InterPro" id="IPR038726">
    <property type="entry name" value="PDDEXK_AddAB-type"/>
</dbReference>
<dbReference type="InterPro" id="IPR014017">
    <property type="entry name" value="DNA_helicase_UvrD-like_C"/>
</dbReference>
<reference evidence="17" key="1">
    <citation type="journal article" date="2014" name="Genome Biol. Evol.">
        <title>Pangenome evidence for extensive interdomain horizontal transfer affecting lineage core and shell genes in uncultured planktonic thaumarchaeota and euryarchaeota.</title>
        <authorList>
            <person name="Deschamps P."/>
            <person name="Zivanovic Y."/>
            <person name="Moreira D."/>
            <person name="Rodriguez-Valera F."/>
            <person name="Lopez-Garcia P."/>
        </authorList>
    </citation>
    <scope>NUCLEOTIDE SEQUENCE</scope>
</reference>
<dbReference type="GO" id="GO:0043138">
    <property type="term" value="F:3'-5' DNA helicase activity"/>
    <property type="evidence" value="ECO:0007669"/>
    <property type="project" value="UniProtKB-EC"/>
</dbReference>
<organism evidence="17">
    <name type="scientific">uncultured marine group II/III euryarchaeote AD1000_23_G03</name>
    <dbReference type="NCBI Taxonomy" id="1457739"/>
    <lineage>
        <taxon>Archaea</taxon>
        <taxon>Methanobacteriati</taxon>
        <taxon>Methanobacteriota</taxon>
        <taxon>environmental samples</taxon>
    </lineage>
</organism>
<accession>A0A075FLS5</accession>